<dbReference type="InterPro" id="IPR011138">
    <property type="entry name" value="Cytochrome_b-558"/>
</dbReference>
<dbReference type="AlphaFoldDB" id="A0A2W4YU77"/>
<dbReference type="EMBL" id="QBMP01000310">
    <property type="protein sequence ID" value="PZO46438.1"/>
    <property type="molecule type" value="Genomic_DNA"/>
</dbReference>
<dbReference type="Proteomes" id="UP000249794">
    <property type="component" value="Unassembled WGS sequence"/>
</dbReference>
<keyword evidence="1" id="KW-0812">Transmembrane</keyword>
<dbReference type="NCBIfam" id="TIGR02046">
    <property type="entry name" value="sdhC_b558_fam"/>
    <property type="match status" value="1"/>
</dbReference>
<dbReference type="SUPFAM" id="SSF81343">
    <property type="entry name" value="Fumarate reductase respiratory complex transmembrane subunits"/>
    <property type="match status" value="1"/>
</dbReference>
<gene>
    <name evidence="2" type="ORF">DCF15_20280</name>
</gene>
<feature type="transmembrane region" description="Helical" evidence="1">
    <location>
        <begin position="202"/>
        <end position="227"/>
    </location>
</feature>
<keyword evidence="1" id="KW-1133">Transmembrane helix</keyword>
<dbReference type="InterPro" id="IPR034804">
    <property type="entry name" value="SQR/QFR_C/D"/>
</dbReference>
<reference evidence="3" key="1">
    <citation type="submission" date="2018-04" db="EMBL/GenBank/DDBJ databases">
        <authorList>
            <person name="Cornet L."/>
        </authorList>
    </citation>
    <scope>NUCLEOTIDE SEQUENCE [LARGE SCALE GENOMIC DNA]</scope>
</reference>
<evidence type="ECO:0000313" key="2">
    <source>
        <dbReference type="EMBL" id="PZO46438.1"/>
    </source>
</evidence>
<organism evidence="2 3">
    <name type="scientific">Phormidesmis priestleyi</name>
    <dbReference type="NCBI Taxonomy" id="268141"/>
    <lineage>
        <taxon>Bacteria</taxon>
        <taxon>Bacillati</taxon>
        <taxon>Cyanobacteriota</taxon>
        <taxon>Cyanophyceae</taxon>
        <taxon>Leptolyngbyales</taxon>
        <taxon>Leptolyngbyaceae</taxon>
        <taxon>Phormidesmis</taxon>
    </lineage>
</organism>
<sequence length="229" mass="24489">MVAPPESESTGIIGFYQSPIGKKILTGLTGLGLVSFVVIHLLSNLTLFVSAEAYNNLAYVIERLGPVTYAIEIGLVAIALLHTTIGLKIYIGKRQARPVSYTEYVSAGEPSRQTLSSRTMIVSGLILAVFLVVHLATFKFGTYYSLPESGDRDLARLVFETFHKPGYTAGYVLVFSVLGLHLRHGIWSAWQSLGVATRPGMVAVNAGVAGAIALGFIGLPVAIYFGLIG</sequence>
<feature type="transmembrane region" description="Helical" evidence="1">
    <location>
        <begin position="24"/>
        <end position="49"/>
    </location>
</feature>
<keyword evidence="1" id="KW-0472">Membrane</keyword>
<protein>
    <submittedName>
        <fullName evidence="2">Succinate dehydrogenase</fullName>
    </submittedName>
</protein>
<feature type="transmembrane region" description="Helical" evidence="1">
    <location>
        <begin position="166"/>
        <end position="182"/>
    </location>
</feature>
<evidence type="ECO:0000256" key="1">
    <source>
        <dbReference type="SAM" id="Phobius"/>
    </source>
</evidence>
<dbReference type="GO" id="GO:0016020">
    <property type="term" value="C:membrane"/>
    <property type="evidence" value="ECO:0007669"/>
    <property type="project" value="InterPro"/>
</dbReference>
<proteinExistence type="predicted"/>
<comment type="caution">
    <text evidence="2">The sequence shown here is derived from an EMBL/GenBank/DDBJ whole genome shotgun (WGS) entry which is preliminary data.</text>
</comment>
<name>A0A2W4YU77_9CYAN</name>
<feature type="transmembrane region" description="Helical" evidence="1">
    <location>
        <begin position="121"/>
        <end position="146"/>
    </location>
</feature>
<evidence type="ECO:0000313" key="3">
    <source>
        <dbReference type="Proteomes" id="UP000249794"/>
    </source>
</evidence>
<feature type="transmembrane region" description="Helical" evidence="1">
    <location>
        <begin position="69"/>
        <end position="91"/>
    </location>
</feature>
<accession>A0A2W4YU77</accession>
<reference evidence="2 3" key="2">
    <citation type="submission" date="2018-06" db="EMBL/GenBank/DDBJ databases">
        <title>Metagenomic assembly of (sub)arctic Cyanobacteria and their associated microbiome from non-axenic cultures.</title>
        <authorList>
            <person name="Baurain D."/>
        </authorList>
    </citation>
    <scope>NUCLEOTIDE SEQUENCE [LARGE SCALE GENOMIC DNA]</scope>
    <source>
        <strain evidence="2">ULC027bin1</strain>
    </source>
</reference>
<dbReference type="CDD" id="cd03498">
    <property type="entry name" value="SQR_TypeB_2_TM"/>
    <property type="match status" value="1"/>
</dbReference>
<dbReference type="Gene3D" id="1.20.1300.10">
    <property type="entry name" value="Fumarate reductase/succinate dehydrogenase, transmembrane subunit"/>
    <property type="match status" value="1"/>
</dbReference>